<accession>A0AAD3NBL2</accession>
<dbReference type="GO" id="GO:0004488">
    <property type="term" value="F:methylenetetrahydrofolate dehydrogenase (NADP+) activity"/>
    <property type="evidence" value="ECO:0007669"/>
    <property type="project" value="InterPro"/>
</dbReference>
<protein>
    <submittedName>
        <fullName evidence="2">Monofunctional C1-tetrahydrofolate synthase, mitochondrial</fullName>
    </submittedName>
</protein>
<dbReference type="GO" id="GO:0005829">
    <property type="term" value="C:cytosol"/>
    <property type="evidence" value="ECO:0007669"/>
    <property type="project" value="TreeGrafter"/>
</dbReference>
<dbReference type="EMBL" id="BRZM01000207">
    <property type="protein sequence ID" value="GLD69338.1"/>
    <property type="molecule type" value="Genomic_DNA"/>
</dbReference>
<keyword evidence="3" id="KW-1185">Reference proteome</keyword>
<proteinExistence type="predicted"/>
<organism evidence="2 3">
    <name type="scientific">Lates japonicus</name>
    <name type="common">Japanese lates</name>
    <dbReference type="NCBI Taxonomy" id="270547"/>
    <lineage>
        <taxon>Eukaryota</taxon>
        <taxon>Metazoa</taxon>
        <taxon>Chordata</taxon>
        <taxon>Craniata</taxon>
        <taxon>Vertebrata</taxon>
        <taxon>Euteleostomi</taxon>
        <taxon>Actinopterygii</taxon>
        <taxon>Neopterygii</taxon>
        <taxon>Teleostei</taxon>
        <taxon>Neoteleostei</taxon>
        <taxon>Acanthomorphata</taxon>
        <taxon>Carangaria</taxon>
        <taxon>Carangaria incertae sedis</taxon>
        <taxon>Centropomidae</taxon>
        <taxon>Lates</taxon>
    </lineage>
</organism>
<evidence type="ECO:0000259" key="1">
    <source>
        <dbReference type="Pfam" id="PF00763"/>
    </source>
</evidence>
<dbReference type="AlphaFoldDB" id="A0AAD3NBL2"/>
<evidence type="ECO:0000313" key="2">
    <source>
        <dbReference type="EMBL" id="GLD69338.1"/>
    </source>
</evidence>
<dbReference type="Pfam" id="PF00763">
    <property type="entry name" value="THF_DHG_CYH"/>
    <property type="match status" value="1"/>
</dbReference>
<sequence length="244" mass="26329">MKLSIIRSACGSLRIHPGSRVSGLSRRCLTVRPANSRLMLRRAASSSTSGGTNPKLAVQFGKRSRKEDGFECDSSLREVIQSTKEAMVALQRRNPSIQPLLAIIQAGEDDSVLEINKKMAEKIGLNITQICLAKECSEDEIVEEVLKLNEDPRVHGVYLHLPPASLTSRVLNTLKPEKDIDGITPTPLPGAADQPVLSAPSAYPVSILGLSPQPPRTCTFKFNLHLTGDIHAITAAHNPAGSSE</sequence>
<reference evidence="2" key="1">
    <citation type="submission" date="2022-08" db="EMBL/GenBank/DDBJ databases">
        <title>Genome sequencing of akame (Lates japonicus).</title>
        <authorList>
            <person name="Hashiguchi Y."/>
            <person name="Takahashi H."/>
        </authorList>
    </citation>
    <scope>NUCLEOTIDE SEQUENCE</scope>
    <source>
        <strain evidence="2">Kochi</strain>
    </source>
</reference>
<gene>
    <name evidence="2" type="ORF">AKAME5_002065100</name>
</gene>
<dbReference type="Gene3D" id="3.40.50.10860">
    <property type="entry name" value="Leucine Dehydrogenase, chain A, domain 1"/>
    <property type="match status" value="1"/>
</dbReference>
<evidence type="ECO:0000313" key="3">
    <source>
        <dbReference type="Proteomes" id="UP001279410"/>
    </source>
</evidence>
<dbReference type="SUPFAM" id="SSF53223">
    <property type="entry name" value="Aminoacid dehydrogenase-like, N-terminal domain"/>
    <property type="match status" value="1"/>
</dbReference>
<name>A0AAD3NBL2_LATJO</name>
<dbReference type="Proteomes" id="UP001279410">
    <property type="component" value="Unassembled WGS sequence"/>
</dbReference>
<dbReference type="PANTHER" id="PTHR48099:SF12">
    <property type="entry name" value="MONOFUNCTIONAL C1-TETRAHYDROFOLATE SYNTHASE, MITOCHONDRIAL"/>
    <property type="match status" value="1"/>
</dbReference>
<dbReference type="PANTHER" id="PTHR48099">
    <property type="entry name" value="C-1-TETRAHYDROFOLATE SYNTHASE, CYTOPLASMIC-RELATED"/>
    <property type="match status" value="1"/>
</dbReference>
<dbReference type="InterPro" id="IPR020630">
    <property type="entry name" value="THF_DH/CycHdrlase_cat_dom"/>
</dbReference>
<dbReference type="InterPro" id="IPR046346">
    <property type="entry name" value="Aminoacid_DH-like_N_sf"/>
</dbReference>
<dbReference type="GO" id="GO:0004477">
    <property type="term" value="F:methenyltetrahydrofolate cyclohydrolase activity"/>
    <property type="evidence" value="ECO:0007669"/>
    <property type="project" value="TreeGrafter"/>
</dbReference>
<dbReference type="GO" id="GO:0035999">
    <property type="term" value="P:tetrahydrofolate interconversion"/>
    <property type="evidence" value="ECO:0007669"/>
    <property type="project" value="TreeGrafter"/>
</dbReference>
<comment type="caution">
    <text evidence="2">The sequence shown here is derived from an EMBL/GenBank/DDBJ whole genome shotgun (WGS) entry which is preliminary data.</text>
</comment>
<feature type="domain" description="Tetrahydrofolate dehydrogenase/cyclohydrolase catalytic" evidence="1">
    <location>
        <begin position="79"/>
        <end position="181"/>
    </location>
</feature>